<dbReference type="InParanoid" id="D8LC37"/>
<dbReference type="AlphaFoldDB" id="D8LC37"/>
<dbReference type="Proteomes" id="UP000002630">
    <property type="component" value="Linkage Group LG08"/>
</dbReference>
<gene>
    <name evidence="2" type="ORF">Esi_0010_0151</name>
</gene>
<dbReference type="OrthoDB" id="297923at2759"/>
<dbReference type="GO" id="GO:0048487">
    <property type="term" value="F:beta-tubulin binding"/>
    <property type="evidence" value="ECO:0007669"/>
    <property type="project" value="TreeGrafter"/>
</dbReference>
<proteinExistence type="predicted"/>
<organism evidence="2 3">
    <name type="scientific">Ectocarpus siliculosus</name>
    <name type="common">Brown alga</name>
    <name type="synonym">Conferva siliculosa</name>
    <dbReference type="NCBI Taxonomy" id="2880"/>
    <lineage>
        <taxon>Eukaryota</taxon>
        <taxon>Sar</taxon>
        <taxon>Stramenopiles</taxon>
        <taxon>Ochrophyta</taxon>
        <taxon>PX clade</taxon>
        <taxon>Phaeophyceae</taxon>
        <taxon>Ectocarpales</taxon>
        <taxon>Ectocarpaceae</taxon>
        <taxon>Ectocarpus</taxon>
    </lineage>
</organism>
<sequence>MSQVRCWDPELSSWTSEGIEEAEWQPAKRVVRVHTTRVGAIAVVQDRARDLSYLSWRLTPIYDPDPLSEGVEGIDDDNGDAIDLSGNSTPEAELQLETPRFVIRLRIRGTKCRLLGPDLPELRGLLNAPSMGAGRLIMELERAGICLSPRDEDAARAVSFVGDNASNGGSDSGGNAHGGEMRQSGDDPDNESNNSRKGVTVKDRVLEETLCREVASVAAAFEIKSSRWNGTVGDGRAVFEVRETGAFTGGDGDSIDFKTTIMELDEVSDSAHDAPDVGLAPCPVKCALINGGADGGSGASVGHGGGKSELDTTRLPAEETHAYLLKCLSMTSCAEATERAQQSCCRFRKAVEQLLRITRPFSFS</sequence>
<evidence type="ECO:0000256" key="1">
    <source>
        <dbReference type="SAM" id="MobiDB-lite"/>
    </source>
</evidence>
<dbReference type="GO" id="GO:0008017">
    <property type="term" value="F:microtubule binding"/>
    <property type="evidence" value="ECO:0007669"/>
    <property type="project" value="TreeGrafter"/>
</dbReference>
<dbReference type="EMBL" id="FN647683">
    <property type="protein sequence ID" value="CBN79220.1"/>
    <property type="molecule type" value="Genomic_DNA"/>
</dbReference>
<dbReference type="PANTHER" id="PTHR20929">
    <property type="entry name" value="LUNG ADENOMA SUSCEPTIBILITY 1-RELATED"/>
    <property type="match status" value="1"/>
</dbReference>
<dbReference type="EMBL" id="FN649733">
    <property type="protein sequence ID" value="CBN79220.1"/>
    <property type="molecule type" value="Genomic_DNA"/>
</dbReference>
<reference evidence="2 3" key="1">
    <citation type="journal article" date="2010" name="Nature">
        <title>The Ectocarpus genome and the independent evolution of multicellularity in brown algae.</title>
        <authorList>
            <person name="Cock J.M."/>
            <person name="Sterck L."/>
            <person name="Rouze P."/>
            <person name="Scornet D."/>
            <person name="Allen A.E."/>
            <person name="Amoutzias G."/>
            <person name="Anthouard V."/>
            <person name="Artiguenave F."/>
            <person name="Aury J.M."/>
            <person name="Badger J.H."/>
            <person name="Beszteri B."/>
            <person name="Billiau K."/>
            <person name="Bonnet E."/>
            <person name="Bothwell J.H."/>
            <person name="Bowler C."/>
            <person name="Boyen C."/>
            <person name="Brownlee C."/>
            <person name="Carrano C.J."/>
            <person name="Charrier B."/>
            <person name="Cho G.Y."/>
            <person name="Coelho S.M."/>
            <person name="Collen J."/>
            <person name="Corre E."/>
            <person name="Da Silva C."/>
            <person name="Delage L."/>
            <person name="Delaroque N."/>
            <person name="Dittami S.M."/>
            <person name="Doulbeau S."/>
            <person name="Elias M."/>
            <person name="Farnham G."/>
            <person name="Gachon C.M."/>
            <person name="Gschloessl B."/>
            <person name="Heesch S."/>
            <person name="Jabbari K."/>
            <person name="Jubin C."/>
            <person name="Kawai H."/>
            <person name="Kimura K."/>
            <person name="Kloareg B."/>
            <person name="Kupper F.C."/>
            <person name="Lang D."/>
            <person name="Le Bail A."/>
            <person name="Leblanc C."/>
            <person name="Lerouge P."/>
            <person name="Lohr M."/>
            <person name="Lopez P.J."/>
            <person name="Martens C."/>
            <person name="Maumus F."/>
            <person name="Michel G."/>
            <person name="Miranda-Saavedra D."/>
            <person name="Morales J."/>
            <person name="Moreau H."/>
            <person name="Motomura T."/>
            <person name="Nagasato C."/>
            <person name="Napoli C.A."/>
            <person name="Nelson D.R."/>
            <person name="Nyvall-Collen P."/>
            <person name="Peters A.F."/>
            <person name="Pommier C."/>
            <person name="Potin P."/>
            <person name="Poulain J."/>
            <person name="Quesneville H."/>
            <person name="Read B."/>
            <person name="Rensing S.A."/>
            <person name="Ritter A."/>
            <person name="Rousvoal S."/>
            <person name="Samanta M."/>
            <person name="Samson G."/>
            <person name="Schroeder D.C."/>
            <person name="Segurens B."/>
            <person name="Strittmatter M."/>
            <person name="Tonon T."/>
            <person name="Tregear J.W."/>
            <person name="Valentin K."/>
            <person name="von Dassow P."/>
            <person name="Yamagishi T."/>
            <person name="Van de Peer Y."/>
            <person name="Wincker P."/>
        </authorList>
    </citation>
    <scope>NUCLEOTIDE SEQUENCE [LARGE SCALE GENOMIC DNA]</scope>
    <source>
        <strain evidence="3">Ec32 / CCAP1310/4</strain>
    </source>
</reference>
<dbReference type="STRING" id="2880.D8LC37"/>
<feature type="region of interest" description="Disordered" evidence="1">
    <location>
        <begin position="161"/>
        <end position="200"/>
    </location>
</feature>
<dbReference type="InterPro" id="IPR023247">
    <property type="entry name" value="IC97/Dnai7-like"/>
</dbReference>
<evidence type="ECO:0000313" key="3">
    <source>
        <dbReference type="Proteomes" id="UP000002630"/>
    </source>
</evidence>
<accession>D8LC37</accession>
<protein>
    <submittedName>
        <fullName evidence="2">Uncharacterized protein</fullName>
    </submittedName>
</protein>
<evidence type="ECO:0000313" key="2">
    <source>
        <dbReference type="EMBL" id="CBN79220.1"/>
    </source>
</evidence>
<dbReference type="GO" id="GO:0005930">
    <property type="term" value="C:axoneme"/>
    <property type="evidence" value="ECO:0007669"/>
    <property type="project" value="TreeGrafter"/>
</dbReference>
<name>D8LC37_ECTSI</name>
<dbReference type="PANTHER" id="PTHR20929:SF11">
    <property type="entry name" value="DYNEIN AXONEMAL INTERMEDIATE CHAIN 7"/>
    <property type="match status" value="1"/>
</dbReference>
<keyword evidence="3" id="KW-1185">Reference proteome</keyword>